<dbReference type="CDD" id="cd03250">
    <property type="entry name" value="ABCC_MRP_domain1"/>
    <property type="match status" value="1"/>
</dbReference>
<dbReference type="Proteomes" id="UP001162162">
    <property type="component" value="Unassembled WGS sequence"/>
</dbReference>
<name>A0AAV8XIK6_9CUCU</name>
<dbReference type="PROSITE" id="PS00211">
    <property type="entry name" value="ABC_TRANSPORTER_1"/>
    <property type="match status" value="1"/>
</dbReference>
<reference evidence="11" key="1">
    <citation type="journal article" date="2023" name="Insect Mol. Biol.">
        <title>Genome sequencing provides insights into the evolution of gene families encoding plant cell wall-degrading enzymes in longhorned beetles.</title>
        <authorList>
            <person name="Shin N.R."/>
            <person name="Okamura Y."/>
            <person name="Kirsch R."/>
            <person name="Pauchet Y."/>
        </authorList>
    </citation>
    <scope>NUCLEOTIDE SEQUENCE</scope>
    <source>
        <strain evidence="11">AMC_N1</strain>
    </source>
</reference>
<feature type="transmembrane region" description="Helical" evidence="8">
    <location>
        <begin position="311"/>
        <end position="329"/>
    </location>
</feature>
<evidence type="ECO:0000256" key="3">
    <source>
        <dbReference type="ARBA" id="ARBA00022692"/>
    </source>
</evidence>
<dbReference type="SUPFAM" id="SSF52540">
    <property type="entry name" value="P-loop containing nucleoside triphosphate hydrolases"/>
    <property type="match status" value="1"/>
</dbReference>
<dbReference type="EMBL" id="JAPWTK010000561">
    <property type="protein sequence ID" value="KAJ8938371.1"/>
    <property type="molecule type" value="Genomic_DNA"/>
</dbReference>
<dbReference type="GO" id="GO:0016020">
    <property type="term" value="C:membrane"/>
    <property type="evidence" value="ECO:0007669"/>
    <property type="project" value="UniProtKB-SubCell"/>
</dbReference>
<feature type="transmembrane region" description="Helical" evidence="8">
    <location>
        <begin position="130"/>
        <end position="152"/>
    </location>
</feature>
<accession>A0AAV8XIK6</accession>
<dbReference type="PROSITE" id="PS50893">
    <property type="entry name" value="ABC_TRANSPORTER_2"/>
    <property type="match status" value="1"/>
</dbReference>
<keyword evidence="5" id="KW-0067">ATP-binding</keyword>
<evidence type="ECO:0000256" key="7">
    <source>
        <dbReference type="ARBA" id="ARBA00023136"/>
    </source>
</evidence>
<keyword evidence="2" id="KW-0813">Transport</keyword>
<feature type="transmembrane region" description="Helical" evidence="8">
    <location>
        <begin position="88"/>
        <end position="110"/>
    </location>
</feature>
<evidence type="ECO:0000256" key="1">
    <source>
        <dbReference type="ARBA" id="ARBA00004370"/>
    </source>
</evidence>
<evidence type="ECO:0000256" key="4">
    <source>
        <dbReference type="ARBA" id="ARBA00022741"/>
    </source>
</evidence>
<evidence type="ECO:0000259" key="9">
    <source>
        <dbReference type="PROSITE" id="PS50893"/>
    </source>
</evidence>
<keyword evidence="6 8" id="KW-1133">Transmembrane helix</keyword>
<keyword evidence="3 8" id="KW-0812">Transmembrane</keyword>
<comment type="caution">
    <text evidence="11">The sequence shown here is derived from an EMBL/GenBank/DDBJ whole genome shotgun (WGS) entry which is preliminary data.</text>
</comment>
<evidence type="ECO:0000256" key="8">
    <source>
        <dbReference type="SAM" id="Phobius"/>
    </source>
</evidence>
<feature type="transmembrane region" description="Helical" evidence="8">
    <location>
        <begin position="269"/>
        <end position="291"/>
    </location>
</feature>
<feature type="transmembrane region" description="Helical" evidence="8">
    <location>
        <begin position="220"/>
        <end position="237"/>
    </location>
</feature>
<evidence type="ECO:0000313" key="12">
    <source>
        <dbReference type="Proteomes" id="UP001162162"/>
    </source>
</evidence>
<protein>
    <submittedName>
        <fullName evidence="11">Uncharacterized protein</fullName>
    </submittedName>
</protein>
<dbReference type="FunFam" id="3.40.50.300:FF:000482">
    <property type="entry name" value="Multidrug resistance-associated protein member 4"/>
    <property type="match status" value="1"/>
</dbReference>
<dbReference type="InterPro" id="IPR011527">
    <property type="entry name" value="ABC1_TM_dom"/>
</dbReference>
<dbReference type="Gene3D" id="1.20.1560.10">
    <property type="entry name" value="ABC transporter type 1, transmembrane domain"/>
    <property type="match status" value="1"/>
</dbReference>
<dbReference type="PROSITE" id="PS50929">
    <property type="entry name" value="ABC_TM1F"/>
    <property type="match status" value="1"/>
</dbReference>
<dbReference type="InterPro" id="IPR050173">
    <property type="entry name" value="ABC_transporter_C-like"/>
</dbReference>
<keyword evidence="7 8" id="KW-0472">Membrane</keyword>
<keyword evidence="4" id="KW-0547">Nucleotide-binding</keyword>
<dbReference type="PANTHER" id="PTHR24223">
    <property type="entry name" value="ATP-BINDING CASSETTE SUB-FAMILY C"/>
    <property type="match status" value="1"/>
</dbReference>
<dbReference type="InterPro" id="IPR017871">
    <property type="entry name" value="ABC_transporter-like_CS"/>
</dbReference>
<evidence type="ECO:0000313" key="11">
    <source>
        <dbReference type="EMBL" id="KAJ8938371.1"/>
    </source>
</evidence>
<evidence type="ECO:0000256" key="6">
    <source>
        <dbReference type="ARBA" id="ARBA00022989"/>
    </source>
</evidence>
<proteinExistence type="predicted"/>
<dbReference type="GO" id="GO:0016887">
    <property type="term" value="F:ATP hydrolysis activity"/>
    <property type="evidence" value="ECO:0007669"/>
    <property type="project" value="InterPro"/>
</dbReference>
<feature type="transmembrane region" description="Helical" evidence="8">
    <location>
        <begin position="647"/>
        <end position="666"/>
    </location>
</feature>
<gene>
    <name evidence="11" type="ORF">NQ318_022869</name>
</gene>
<comment type="subcellular location">
    <subcellularLocation>
        <location evidence="1">Membrane</location>
    </subcellularLocation>
</comment>
<feature type="domain" description="ABC transporter" evidence="9">
    <location>
        <begin position="367"/>
        <end position="588"/>
    </location>
</feature>
<dbReference type="PANTHER" id="PTHR24223:SF415">
    <property type="entry name" value="FI20190P1"/>
    <property type="match status" value="1"/>
</dbReference>
<dbReference type="InterPro" id="IPR003439">
    <property type="entry name" value="ABC_transporter-like_ATP-bd"/>
</dbReference>
<organism evidence="11 12">
    <name type="scientific">Aromia moschata</name>
    <dbReference type="NCBI Taxonomy" id="1265417"/>
    <lineage>
        <taxon>Eukaryota</taxon>
        <taxon>Metazoa</taxon>
        <taxon>Ecdysozoa</taxon>
        <taxon>Arthropoda</taxon>
        <taxon>Hexapoda</taxon>
        <taxon>Insecta</taxon>
        <taxon>Pterygota</taxon>
        <taxon>Neoptera</taxon>
        <taxon>Endopterygota</taxon>
        <taxon>Coleoptera</taxon>
        <taxon>Polyphaga</taxon>
        <taxon>Cucujiformia</taxon>
        <taxon>Chrysomeloidea</taxon>
        <taxon>Cerambycidae</taxon>
        <taxon>Cerambycinae</taxon>
        <taxon>Callichromatini</taxon>
        <taxon>Aromia</taxon>
    </lineage>
</organism>
<evidence type="ECO:0000256" key="2">
    <source>
        <dbReference type="ARBA" id="ARBA00022448"/>
    </source>
</evidence>
<dbReference type="InterPro" id="IPR003593">
    <property type="entry name" value="AAA+_ATPase"/>
</dbReference>
<dbReference type="Gene3D" id="3.40.50.300">
    <property type="entry name" value="P-loop containing nucleotide triphosphate hydrolases"/>
    <property type="match status" value="1"/>
</dbReference>
<dbReference type="SMART" id="SM00382">
    <property type="entry name" value="AAA"/>
    <property type="match status" value="1"/>
</dbReference>
<keyword evidence="12" id="KW-1185">Reference proteome</keyword>
<dbReference type="AlphaFoldDB" id="A0AAV8XIK6"/>
<dbReference type="SUPFAM" id="SSF90123">
    <property type="entry name" value="ABC transporter transmembrane region"/>
    <property type="match status" value="1"/>
</dbReference>
<dbReference type="GO" id="GO:0140359">
    <property type="term" value="F:ABC-type transporter activity"/>
    <property type="evidence" value="ECO:0007669"/>
    <property type="project" value="InterPro"/>
</dbReference>
<dbReference type="Pfam" id="PF00005">
    <property type="entry name" value="ABC_tran"/>
    <property type="match status" value="1"/>
</dbReference>
<feature type="transmembrane region" description="Helical" evidence="8">
    <location>
        <begin position="196"/>
        <end position="214"/>
    </location>
</feature>
<evidence type="ECO:0000259" key="10">
    <source>
        <dbReference type="PROSITE" id="PS50929"/>
    </source>
</evidence>
<sequence length="680" mass="76911">MTNNGLKDNALYYDLDMNLKIIVEINRIQDVWNDISQGDIDNLIQCPSRSALGDDLERNWNNELIRAKTGNRKPSLKKAIFRTFAKSFSVYGIYLFVQVIILRTLHPIILAEYIQYYDASVKEKGPEVGWLLAGGVILISFFNILIFHHCALGSQRIGMRVRIACCSLVYRKGKTAAGQLVNLLSNDVQRFDQASVFLHYIWLMPIQCVTGFYVMYRSVGIAALAGMLLMALEAIPLQGSFDLQPSICSNYHRPLEIDVIKIASYIRGLYLGLTVFTERLCLYLTLVTFVLLGNRLTGDVVFSMAQLFNTVQLYMAIYYPTALSAYAEAKVSTRRIQEFLLLEENEEKTLASNNNILEKGNAGAIKIFQANATWTPHPIVDTLADINLEIQPGTLCCVVGNVGSGKTSLLQMILKELPLTRGKIEVCGKVSYASQEPWLFVSNVRNNILFGKPFNRDRYHDIVRVCALEKDFQQFPYGDKTFVEERGVSLSGGQRARINLARAVYTEADVYLFDDPLSAVDTHVGKHLFEECIKNYLKNKTRILVTHQLQFLKQADLIVVLNNGKIELKGTFSDLSESKLHDIDQAMHEEREIKKDAEKRKSRLLSVSSLESSILEEEEEEPQETQELIEKGVVPVSIYKEYCRSGASVLILIFAGIFLIVAQMASNASDFWVTHWLVHY</sequence>
<dbReference type="InterPro" id="IPR027417">
    <property type="entry name" value="P-loop_NTPase"/>
</dbReference>
<feature type="domain" description="ABC transmembrane type-1" evidence="10">
    <location>
        <begin position="107"/>
        <end position="232"/>
    </location>
</feature>
<dbReference type="InterPro" id="IPR036640">
    <property type="entry name" value="ABC1_TM_sf"/>
</dbReference>
<dbReference type="GO" id="GO:0005524">
    <property type="term" value="F:ATP binding"/>
    <property type="evidence" value="ECO:0007669"/>
    <property type="project" value="UniProtKB-KW"/>
</dbReference>
<evidence type="ECO:0000256" key="5">
    <source>
        <dbReference type="ARBA" id="ARBA00022840"/>
    </source>
</evidence>